<dbReference type="PANTHER" id="PTHR43433:SF5">
    <property type="entry name" value="AB HYDROLASE-1 DOMAIN-CONTAINING PROTEIN"/>
    <property type="match status" value="1"/>
</dbReference>
<accession>A0A066YX43</accession>
<proteinExistence type="predicted"/>
<organism evidence="2 3">
    <name type="scientific">Kitasatospora cheerisanensis KCTC 2395</name>
    <dbReference type="NCBI Taxonomy" id="1348663"/>
    <lineage>
        <taxon>Bacteria</taxon>
        <taxon>Bacillati</taxon>
        <taxon>Actinomycetota</taxon>
        <taxon>Actinomycetes</taxon>
        <taxon>Kitasatosporales</taxon>
        <taxon>Streptomycetaceae</taxon>
        <taxon>Kitasatospora</taxon>
    </lineage>
</organism>
<feature type="domain" description="AB hydrolase-1" evidence="1">
    <location>
        <begin position="45"/>
        <end position="249"/>
    </location>
</feature>
<dbReference type="RefSeq" id="WP_035863998.1">
    <property type="nucleotide sequence ID" value="NZ_KK853997.1"/>
</dbReference>
<dbReference type="InterPro" id="IPR000073">
    <property type="entry name" value="AB_hydrolase_1"/>
</dbReference>
<dbReference type="AlphaFoldDB" id="A0A066YX43"/>
<protein>
    <recommendedName>
        <fullName evidence="1">AB hydrolase-1 domain-containing protein</fullName>
    </recommendedName>
</protein>
<dbReference type="EMBL" id="JNBY01000092">
    <property type="protein sequence ID" value="KDN84554.1"/>
    <property type="molecule type" value="Genomic_DNA"/>
</dbReference>
<evidence type="ECO:0000313" key="2">
    <source>
        <dbReference type="EMBL" id="KDN84554.1"/>
    </source>
</evidence>
<dbReference type="HOGENOM" id="CLU_020336_43_3_11"/>
<dbReference type="InterPro" id="IPR029058">
    <property type="entry name" value="AB_hydrolase_fold"/>
</dbReference>
<dbReference type="Gene3D" id="3.40.50.1820">
    <property type="entry name" value="alpha/beta hydrolase"/>
    <property type="match status" value="1"/>
</dbReference>
<dbReference type="GO" id="GO:0004806">
    <property type="term" value="F:triacylglycerol lipase activity"/>
    <property type="evidence" value="ECO:0007669"/>
    <property type="project" value="TreeGrafter"/>
</dbReference>
<comment type="caution">
    <text evidence="2">The sequence shown here is derived from an EMBL/GenBank/DDBJ whole genome shotgun (WGS) entry which is preliminary data.</text>
</comment>
<evidence type="ECO:0000313" key="3">
    <source>
        <dbReference type="Proteomes" id="UP000027178"/>
    </source>
</evidence>
<keyword evidence="3" id="KW-1185">Reference proteome</keyword>
<dbReference type="Proteomes" id="UP000027178">
    <property type="component" value="Unassembled WGS sequence"/>
</dbReference>
<sequence>MTEFVTSADGTPIAYQAAGEGPAVVIVDGALCHRAFGPSAGIAEQLAAQGCRVFSYDRRGRGESGAGDQYATEREIEDLAALVAAAGGSATLFGVSSGGALALRAAGAGIGVERVAVYEPPFATTEEQRARFREYREGVRRDVAAGDRSAAVARFMAFVGAPEELVDGMRQSPAWPVFESVAPTLVTDAEALEAADGAPVPAGRLAALTVPVLVLDGGDSTELLRDAARATAAAARAEYRTLDGQTHEVAPEVLAPVLAEFVAKG</sequence>
<dbReference type="PANTHER" id="PTHR43433">
    <property type="entry name" value="HYDROLASE, ALPHA/BETA FOLD FAMILY PROTEIN"/>
    <property type="match status" value="1"/>
</dbReference>
<dbReference type="GO" id="GO:0046503">
    <property type="term" value="P:glycerolipid catabolic process"/>
    <property type="evidence" value="ECO:0007669"/>
    <property type="project" value="TreeGrafter"/>
</dbReference>
<dbReference type="eggNOG" id="COG0596">
    <property type="taxonomic scope" value="Bacteria"/>
</dbReference>
<reference evidence="2 3" key="1">
    <citation type="submission" date="2014-05" db="EMBL/GenBank/DDBJ databases">
        <title>Draft Genome Sequence of Kitasatospora cheerisanensis KCTC 2395.</title>
        <authorList>
            <person name="Nam D.H."/>
        </authorList>
    </citation>
    <scope>NUCLEOTIDE SEQUENCE [LARGE SCALE GENOMIC DNA]</scope>
    <source>
        <strain evidence="2 3">KCTC 2395</strain>
    </source>
</reference>
<dbReference type="InterPro" id="IPR050471">
    <property type="entry name" value="AB_hydrolase"/>
</dbReference>
<gene>
    <name evidence="2" type="ORF">KCH_36460</name>
</gene>
<dbReference type="SUPFAM" id="SSF53474">
    <property type="entry name" value="alpha/beta-Hydrolases"/>
    <property type="match status" value="1"/>
</dbReference>
<dbReference type="OrthoDB" id="63519at2"/>
<dbReference type="PATRIC" id="fig|1348663.4.peg.3512"/>
<evidence type="ECO:0000259" key="1">
    <source>
        <dbReference type="Pfam" id="PF12697"/>
    </source>
</evidence>
<name>A0A066YX43_9ACTN</name>
<dbReference type="Pfam" id="PF12697">
    <property type="entry name" value="Abhydrolase_6"/>
    <property type="match status" value="1"/>
</dbReference>